<protein>
    <recommendedName>
        <fullName evidence="1">Chorismate-utilising enzyme C-terminal domain-containing protein</fullName>
    </recommendedName>
</protein>
<dbReference type="Gene3D" id="3.60.120.10">
    <property type="entry name" value="Anthranilate synthase"/>
    <property type="match status" value="1"/>
</dbReference>
<dbReference type="RefSeq" id="WP_127802887.1">
    <property type="nucleotide sequence ID" value="NZ_SACY01000002.1"/>
</dbReference>
<accession>A0A437PTZ7</accession>
<dbReference type="SUPFAM" id="SSF56322">
    <property type="entry name" value="ADC synthase"/>
    <property type="match status" value="1"/>
</dbReference>
<feature type="domain" description="Chorismate-utilising enzyme C-terminal" evidence="1">
    <location>
        <begin position="102"/>
        <end position="360"/>
    </location>
</feature>
<dbReference type="Proteomes" id="UP000282832">
    <property type="component" value="Unassembled WGS sequence"/>
</dbReference>
<keyword evidence="3" id="KW-1185">Reference proteome</keyword>
<dbReference type="PANTHER" id="PTHR42839">
    <property type="entry name" value="ISOCHORISMATE SYNTHASE ENTC"/>
    <property type="match status" value="1"/>
</dbReference>
<organism evidence="2 3">
    <name type="scientific">Sandaracinomonas limnophila</name>
    <dbReference type="NCBI Taxonomy" id="1862386"/>
    <lineage>
        <taxon>Bacteria</taxon>
        <taxon>Pseudomonadati</taxon>
        <taxon>Bacteroidota</taxon>
        <taxon>Cytophagia</taxon>
        <taxon>Cytophagales</taxon>
        <taxon>Flectobacillaceae</taxon>
        <taxon>Sandaracinomonas</taxon>
    </lineage>
</organism>
<name>A0A437PTZ7_9BACT</name>
<reference evidence="2 3" key="1">
    <citation type="submission" date="2019-01" db="EMBL/GenBank/DDBJ databases">
        <authorList>
            <person name="Chen W.-M."/>
        </authorList>
    </citation>
    <scope>NUCLEOTIDE SEQUENCE [LARGE SCALE GENOMIC DNA]</scope>
    <source>
        <strain evidence="2 3">FSY-15</strain>
    </source>
</reference>
<dbReference type="AlphaFoldDB" id="A0A437PTZ7"/>
<dbReference type="InterPro" id="IPR015890">
    <property type="entry name" value="Chorismate_C"/>
</dbReference>
<sequence length="371" mass="41376">MAEGLEDLVLGLSNKWKIQEENKLAQAIWRLPHAETFTFIQSNNVGKEVSAFEVENLGEGFLTAPFQGAPIFISADEILVGNLPDISEVKFNAEVEVSQNGKDEFVKWVGKSIEEIQKNVFQKVVLSRVDVAELPNSFELFEAFFKLSKAYPDALVAAFYVPFQNSVWLCATPEILVVQNGEGIFKTVSLAGTQSALGDKGNKIAVQQASWTQKEIEEQAFVSRYIIECFKRIRLREYVEIGPKTVIAGNLMHLKSEFIVDTKALGVENLASTMLDLLHPTSAVCGTPKEEAIQWISQAEKHERAMYSGYLGPIGFQNEIQLFVHLRTVQIQGNQAIFYAGCGITEDSIPEKEWEETNLKCKTLKGVLMSS</sequence>
<evidence type="ECO:0000259" key="1">
    <source>
        <dbReference type="Pfam" id="PF00425"/>
    </source>
</evidence>
<dbReference type="EMBL" id="SACY01000002">
    <property type="protein sequence ID" value="RVU25733.1"/>
    <property type="molecule type" value="Genomic_DNA"/>
</dbReference>
<dbReference type="PANTHER" id="PTHR42839:SF2">
    <property type="entry name" value="ISOCHORISMATE SYNTHASE ENTC"/>
    <property type="match status" value="1"/>
</dbReference>
<comment type="caution">
    <text evidence="2">The sequence shown here is derived from an EMBL/GenBank/DDBJ whole genome shotgun (WGS) entry which is preliminary data.</text>
</comment>
<evidence type="ECO:0000313" key="3">
    <source>
        <dbReference type="Proteomes" id="UP000282832"/>
    </source>
</evidence>
<evidence type="ECO:0000313" key="2">
    <source>
        <dbReference type="EMBL" id="RVU25733.1"/>
    </source>
</evidence>
<dbReference type="OrthoDB" id="9806579at2"/>
<dbReference type="InterPro" id="IPR005801">
    <property type="entry name" value="ADC_synthase"/>
</dbReference>
<dbReference type="Pfam" id="PF00425">
    <property type="entry name" value="Chorismate_bind"/>
    <property type="match status" value="1"/>
</dbReference>
<gene>
    <name evidence="2" type="ORF">EOJ36_04775</name>
</gene>
<proteinExistence type="predicted"/>